<evidence type="ECO:0008006" key="3">
    <source>
        <dbReference type="Google" id="ProtNLM"/>
    </source>
</evidence>
<dbReference type="AlphaFoldDB" id="A0A164L2A1"/>
<dbReference type="PATRIC" id="fig|1396.535.peg.492"/>
<gene>
    <name evidence="1" type="ORF">B4088_5725</name>
</gene>
<reference evidence="1 2" key="1">
    <citation type="submission" date="2015-09" db="EMBL/GenBank/DDBJ databases">
        <title>Bacillus cereus food isolates.</title>
        <authorList>
            <person name="Boekhorst J."/>
        </authorList>
    </citation>
    <scope>NUCLEOTIDE SEQUENCE [LARGE SCALE GENOMIC DNA]</scope>
    <source>
        <strain evidence="1 2">B4088</strain>
    </source>
</reference>
<protein>
    <recommendedName>
        <fullName evidence="3">XRE family transcriptional regulator</fullName>
    </recommendedName>
</protein>
<dbReference type="GO" id="GO:0003677">
    <property type="term" value="F:DNA binding"/>
    <property type="evidence" value="ECO:0007669"/>
    <property type="project" value="InterPro"/>
</dbReference>
<dbReference type="InterPro" id="IPR010982">
    <property type="entry name" value="Lambda_DNA-bd_dom_sf"/>
</dbReference>
<dbReference type="RefSeq" id="WP_063263161.1">
    <property type="nucleotide sequence ID" value="NZ_LJKE01000111.1"/>
</dbReference>
<proteinExistence type="predicted"/>
<dbReference type="EMBL" id="LJKE01000111">
    <property type="protein sequence ID" value="KZD53963.1"/>
    <property type="molecule type" value="Genomic_DNA"/>
</dbReference>
<dbReference type="SUPFAM" id="SSF47413">
    <property type="entry name" value="lambda repressor-like DNA-binding domains"/>
    <property type="match status" value="1"/>
</dbReference>
<name>A0A164L2A1_BACCE</name>
<accession>A0A164L2A1</accession>
<evidence type="ECO:0000313" key="2">
    <source>
        <dbReference type="Proteomes" id="UP000076482"/>
    </source>
</evidence>
<evidence type="ECO:0000313" key="1">
    <source>
        <dbReference type="EMBL" id="KZD53963.1"/>
    </source>
</evidence>
<comment type="caution">
    <text evidence="1">The sequence shown here is derived from an EMBL/GenBank/DDBJ whole genome shotgun (WGS) entry which is preliminary data.</text>
</comment>
<dbReference type="Proteomes" id="UP000076482">
    <property type="component" value="Unassembled WGS sequence"/>
</dbReference>
<organism evidence="1 2">
    <name type="scientific">Bacillus cereus</name>
    <dbReference type="NCBI Taxonomy" id="1396"/>
    <lineage>
        <taxon>Bacteria</taxon>
        <taxon>Bacillati</taxon>
        <taxon>Bacillota</taxon>
        <taxon>Bacilli</taxon>
        <taxon>Bacillales</taxon>
        <taxon>Bacillaceae</taxon>
        <taxon>Bacillus</taxon>
        <taxon>Bacillus cereus group</taxon>
    </lineage>
</organism>
<sequence>MKFSTWDNFNPKEHKNTTIVIADDLPLHKKVRMKRLIEGLSQQKLAEILGLEYAPRVCTLESGKVPPLYVERIEQYLYEEDYSNGELVK</sequence>